<dbReference type="EMBL" id="MKZY01000008">
    <property type="protein sequence ID" value="OOO06358.1"/>
    <property type="molecule type" value="Genomic_DNA"/>
</dbReference>
<dbReference type="GO" id="GO:0004497">
    <property type="term" value="F:monooxygenase activity"/>
    <property type="evidence" value="ECO:0007669"/>
    <property type="project" value="UniProtKB-KW"/>
</dbReference>
<dbReference type="PANTHER" id="PTHR42032:SF1">
    <property type="entry name" value="YALI0E30679P"/>
    <property type="match status" value="1"/>
</dbReference>
<keyword evidence="5" id="KW-0812">Transmembrane</keyword>
<sequence length="789" mass="88334">MRQSSCRQNHTVHVIIIGCSVAGLTLAHALSKRRIDYTILEAHDRLPLPFTGNAFTLLPNGSRILAQLGVWEEITAASDTIHSHSTFLGNGRLLKRIDVGRLLSMRHGYKLAVIPRWRFLQILYNNLKDKHRVRFGKRVMTVDQSSSEAKVECADGSIISGDLVVGADGTHSVSRGEILRWNGSLQAPQDLRKVAMTPNLAQVDQYKSCARSDKPEKDMDLAAWEESRKQRMRRFYTYSWILARSEAFSGPWFKALGLYIGFFHGEQVISYISDISSESECLDYLPQPDYHLKSQSKMDQAYSPPPGSFSVMRPSTSPFQNNQTSNPRAHSPGSMNLRHRGPARSATFAEGCSSNLKNERRNSTFSDSVSEARNSIRSSTDDLFFPRAAKGSYDAADAPNEESHWHSAPLGLALLPAIAGVFFQNGSAVVTDVTLLVLAAIFLNWSVRLPWDWYRSAQAIRQDKFYDANEIPVDIEIDHSQDAKEDSVPAKKRITDTASAASRELQIHEILALASCFIFPLIGTWLLHAIRSKLSRPSEGLVSNYNLTIFLLASEIRPFAHLLRMVQARTLHLQRVVASSTEAPKDRIDASKIIDLAKRLEELEAHVAETAAARLASSQDQQSQPQAHDSLVSQSTAEVRKSVQPDIDALNRAVRRYEKRTALTSFQTDSRLEALEGQVRDAISLAAAAQRSSIRKPRSSVFVFLEWLYALAMLPAQVFMSLAVLPFHVARRCLRFFQGVLFSKPHPQPKPASGKMPQDRKARSPKRPRRVPQQDQAETKGLKSIREYT</sequence>
<keyword evidence="7" id="KW-0503">Monooxygenase</keyword>
<feature type="transmembrane region" description="Helical" evidence="5">
    <location>
        <begin position="12"/>
        <end position="30"/>
    </location>
</feature>
<accession>A0A1S9DBB1</accession>
<evidence type="ECO:0000256" key="2">
    <source>
        <dbReference type="ARBA" id="ARBA00022827"/>
    </source>
</evidence>
<feature type="transmembrane region" description="Helical" evidence="5">
    <location>
        <begin position="701"/>
        <end position="725"/>
    </location>
</feature>
<evidence type="ECO:0000256" key="4">
    <source>
        <dbReference type="SAM" id="MobiDB-lite"/>
    </source>
</evidence>
<keyword evidence="3" id="KW-0560">Oxidoreductase</keyword>
<reference evidence="7 8" key="1">
    <citation type="submission" date="2016-10" db="EMBL/GenBank/DDBJ databases">
        <title>Genome sequencing of Aspergillus oryzae BCC7051.</title>
        <authorList>
            <person name="Thammarongtham C."/>
            <person name="Vorapreeda T."/>
            <person name="Nookaew I."/>
            <person name="Srisuk T."/>
            <person name="Land M."/>
            <person name="Jeennor S."/>
            <person name="Laoteng K."/>
        </authorList>
    </citation>
    <scope>NUCLEOTIDE SEQUENCE [LARGE SCALE GENOMIC DNA]</scope>
    <source>
        <strain evidence="7 8">BCC7051</strain>
    </source>
</reference>
<evidence type="ECO:0000259" key="6">
    <source>
        <dbReference type="Pfam" id="PF01494"/>
    </source>
</evidence>
<proteinExistence type="predicted"/>
<keyword evidence="2" id="KW-0274">FAD</keyword>
<feature type="region of interest" description="Disordered" evidence="4">
    <location>
        <begin position="295"/>
        <end position="342"/>
    </location>
</feature>
<dbReference type="PRINTS" id="PR00420">
    <property type="entry name" value="RNGMNOXGNASE"/>
</dbReference>
<feature type="compositionally biased region" description="Low complexity" evidence="4">
    <location>
        <begin position="616"/>
        <end position="630"/>
    </location>
</feature>
<dbReference type="Pfam" id="PF01494">
    <property type="entry name" value="FAD_binding_3"/>
    <property type="match status" value="1"/>
</dbReference>
<dbReference type="SUPFAM" id="SSF51905">
    <property type="entry name" value="FAD/NAD(P)-binding domain"/>
    <property type="match status" value="1"/>
</dbReference>
<dbReference type="OrthoDB" id="5422510at2759"/>
<dbReference type="InterPro" id="IPR036188">
    <property type="entry name" value="FAD/NAD-bd_sf"/>
</dbReference>
<comment type="caution">
    <text evidence="7">The sequence shown here is derived from an EMBL/GenBank/DDBJ whole genome shotgun (WGS) entry which is preliminary data.</text>
</comment>
<protein>
    <submittedName>
        <fullName evidence="7">Monooxygenase FAD-binding protein</fullName>
    </submittedName>
</protein>
<feature type="region of interest" description="Disordered" evidence="4">
    <location>
        <begin position="614"/>
        <end position="639"/>
    </location>
</feature>
<evidence type="ECO:0000256" key="5">
    <source>
        <dbReference type="SAM" id="Phobius"/>
    </source>
</evidence>
<organism evidence="7 8">
    <name type="scientific">Aspergillus oryzae</name>
    <name type="common">Yellow koji mold</name>
    <dbReference type="NCBI Taxonomy" id="5062"/>
    <lineage>
        <taxon>Eukaryota</taxon>
        <taxon>Fungi</taxon>
        <taxon>Dikarya</taxon>
        <taxon>Ascomycota</taxon>
        <taxon>Pezizomycotina</taxon>
        <taxon>Eurotiomycetes</taxon>
        <taxon>Eurotiomycetidae</taxon>
        <taxon>Eurotiales</taxon>
        <taxon>Aspergillaceae</taxon>
        <taxon>Aspergillus</taxon>
        <taxon>Aspergillus subgen. Circumdati</taxon>
    </lineage>
</organism>
<feature type="compositionally biased region" description="Basic and acidic residues" evidence="4">
    <location>
        <begin position="777"/>
        <end position="789"/>
    </location>
</feature>
<gene>
    <name evidence="7" type="ORF">OAory_01020190</name>
</gene>
<feature type="region of interest" description="Disordered" evidence="4">
    <location>
        <begin position="745"/>
        <end position="789"/>
    </location>
</feature>
<dbReference type="VEuPathDB" id="FungiDB:AO090701000697"/>
<keyword evidence="5" id="KW-1133">Transmembrane helix</keyword>
<dbReference type="VEuPathDB" id="FungiDB:AO090701000920"/>
<dbReference type="AlphaFoldDB" id="A0A1S9DBB1"/>
<keyword evidence="1" id="KW-0285">Flavoprotein</keyword>
<dbReference type="Gene3D" id="3.50.50.60">
    <property type="entry name" value="FAD/NAD(P)-binding domain"/>
    <property type="match status" value="1"/>
</dbReference>
<dbReference type="Proteomes" id="UP000190312">
    <property type="component" value="Unassembled WGS sequence"/>
</dbReference>
<evidence type="ECO:0000256" key="3">
    <source>
        <dbReference type="ARBA" id="ARBA00023002"/>
    </source>
</evidence>
<keyword evidence="5" id="KW-0472">Membrane</keyword>
<feature type="compositionally biased region" description="Polar residues" evidence="4">
    <location>
        <begin position="313"/>
        <end position="328"/>
    </location>
</feature>
<dbReference type="eggNOG" id="ENOG502RXR7">
    <property type="taxonomic scope" value="Eukaryota"/>
</dbReference>
<evidence type="ECO:0000313" key="7">
    <source>
        <dbReference type="EMBL" id="OOO06358.1"/>
    </source>
</evidence>
<dbReference type="GO" id="GO:0071949">
    <property type="term" value="F:FAD binding"/>
    <property type="evidence" value="ECO:0007669"/>
    <property type="project" value="InterPro"/>
</dbReference>
<evidence type="ECO:0000313" key="8">
    <source>
        <dbReference type="Proteomes" id="UP000190312"/>
    </source>
</evidence>
<dbReference type="InterPro" id="IPR002938">
    <property type="entry name" value="FAD-bd"/>
</dbReference>
<feature type="domain" description="FAD-binding" evidence="6">
    <location>
        <begin position="12"/>
        <end position="178"/>
    </location>
</feature>
<dbReference type="PANTHER" id="PTHR42032">
    <property type="entry name" value="YALI0E30679P"/>
    <property type="match status" value="1"/>
</dbReference>
<dbReference type="PROSITE" id="PS51257">
    <property type="entry name" value="PROKAR_LIPOPROTEIN"/>
    <property type="match status" value="1"/>
</dbReference>
<evidence type="ECO:0000256" key="1">
    <source>
        <dbReference type="ARBA" id="ARBA00022630"/>
    </source>
</evidence>
<name>A0A1S9DBB1_ASPOZ</name>